<gene>
    <name evidence="3" type="ORF">B0A49_07042</name>
</gene>
<feature type="region of interest" description="Disordered" evidence="2">
    <location>
        <begin position="1250"/>
        <end position="1284"/>
    </location>
</feature>
<comment type="caution">
    <text evidence="3">The sequence shown here is derived from an EMBL/GenBank/DDBJ whole genome shotgun (WGS) entry which is preliminary data.</text>
</comment>
<feature type="region of interest" description="Disordered" evidence="2">
    <location>
        <begin position="812"/>
        <end position="831"/>
    </location>
</feature>
<evidence type="ECO:0000256" key="2">
    <source>
        <dbReference type="SAM" id="MobiDB-lite"/>
    </source>
</evidence>
<organism evidence="3 4">
    <name type="scientific">Cryomyces minteri</name>
    <dbReference type="NCBI Taxonomy" id="331657"/>
    <lineage>
        <taxon>Eukaryota</taxon>
        <taxon>Fungi</taxon>
        <taxon>Dikarya</taxon>
        <taxon>Ascomycota</taxon>
        <taxon>Pezizomycotina</taxon>
        <taxon>Dothideomycetes</taxon>
        <taxon>Dothideomycetes incertae sedis</taxon>
        <taxon>Cryomyces</taxon>
    </lineage>
</organism>
<evidence type="ECO:0000313" key="4">
    <source>
        <dbReference type="Proteomes" id="UP000308768"/>
    </source>
</evidence>
<feature type="compositionally biased region" description="Polar residues" evidence="2">
    <location>
        <begin position="749"/>
        <end position="774"/>
    </location>
</feature>
<feature type="compositionally biased region" description="Basic and acidic residues" evidence="2">
    <location>
        <begin position="415"/>
        <end position="441"/>
    </location>
</feature>
<feature type="region of interest" description="Disordered" evidence="2">
    <location>
        <begin position="1066"/>
        <end position="1091"/>
    </location>
</feature>
<protein>
    <submittedName>
        <fullName evidence="3">Uncharacterized protein</fullName>
    </submittedName>
</protein>
<feature type="compositionally biased region" description="Basic and acidic residues" evidence="2">
    <location>
        <begin position="1269"/>
        <end position="1284"/>
    </location>
</feature>
<feature type="compositionally biased region" description="Basic and acidic residues" evidence="2">
    <location>
        <begin position="863"/>
        <end position="874"/>
    </location>
</feature>
<sequence length="1296" mass="142126">MPGRLPSAGLALMLRLGPSERPASTKRAPPALSRHFAAHAASNELPPADESRLKTGRSTTGTILAHSPSETTPQELVSRIQPHRHVYGTRYKTPIAVVLLSKSFAPWLLDDNTIVKPALERLFSKTLNVSSEDLTFHAIVAAVDRLPAPSYTSPAYQAGKLILDDTGHEGLAFLVSDAALTALDALQHAPAGGAAVHQDVGSAHVGSQHPATLSLVLRPSTTYLSKRTATDVYRSYTLQFPIANTIFQNGQPSTMRKSTWRMVAGSSELQKVVALGTRDLEEHHQTITYPISVLETGNRGLTPAIPLVALTAPRRIEAGMGNIIRQLSFPFARTQKDRQQGASSDNGLGVMPASQELEKAVDGYFQAKAVAPHAMTVWALVVPQELMENPVSEARHYAAEFGIQSSLVSSSSMLGEKDVNDHVTSQDRRRDAVPKNEQREEAKVNLKDIWTSEPSARSSRTLWTLLRSGARLHRVLSGGGGWGKKAGLLSLDPDSSYDSLQSGPSPSDPFGFGSLLEEDEKDALGEVARVGDWVQFLISPQDRNGSPLESQVPGGDNSSTPVDTGATENQETRDILQSADFGTIPSTIDALPTAFASPGNGSQESRFTVYDSHFGLLSEGGMSVAVNYHLMPEEQLSGRGQQTKTADSPSKTKIDVPHTRFTLQIKEPYKNMQHSEAQKSGAVARFGETVEGGNQEKSEGRIGSVLTHETGPKLINPGTPKQPVDRPEKPKGSDRAVTRNAEGNDGGLPSTQGTAAVGTDQSAQAIEHAWSSQARDNEAADPDYDPSLKQMLHRRKEQRNEEPVAGLLDDRWLDEVGPPDATNVGPSKGTPLERKITRAAAIQATSFTATSPRPVKTQRAHKREVEEVGREFERGGQPQDLGRVHEAAELRRAEQALNNAQAKVERLRRQQSLDSGEPPTRIRTVETDRPLLTHRVLPQQKQKRPLAQTALQLDPPIPATVSRAAERLSDRPVENVGERRPLIRTVKVDAPFQVPPQRERGAPLAQTEQPLRLRDTAIPDTISSTPALVPTNAVDTPVGSFDIRLSPQRSRRVRGMRIIRYLATTPEAVPPTPDSGSQAPATSLGEARRPRIRTMRIRTIRVRRERKGLRRLIKHQFGDHLRPLRNHEVSARIHPKAHKLPVTPTPGVSFRRSEKPLVWKYRVGDNGTTRLPSAPPSQSSQRQPETDAQIRQRYLLDSSRSRQRGPKRLTVLPSADRTAAEHQEEQQRQTIIVDARDRATQAWGFLARQARGREQRERSEQNPGKASIRKVDSENRQARQRASELVESVEALLKGF</sequence>
<feature type="region of interest" description="Disordered" evidence="2">
    <location>
        <begin position="850"/>
        <end position="878"/>
    </location>
</feature>
<feature type="compositionally biased region" description="Basic and acidic residues" evidence="2">
    <location>
        <begin position="723"/>
        <end position="737"/>
    </location>
</feature>
<accession>A0A4U0X6I4</accession>
<feature type="region of interest" description="Disordered" evidence="2">
    <location>
        <begin position="689"/>
        <end position="786"/>
    </location>
</feature>
<proteinExistence type="predicted"/>
<name>A0A4U0X6I4_9PEZI</name>
<dbReference type="Proteomes" id="UP000308768">
    <property type="component" value="Unassembled WGS sequence"/>
</dbReference>
<reference evidence="3 4" key="1">
    <citation type="submission" date="2017-03" db="EMBL/GenBank/DDBJ databases">
        <title>Genomes of endolithic fungi from Antarctica.</title>
        <authorList>
            <person name="Coleine C."/>
            <person name="Masonjones S."/>
            <person name="Stajich J.E."/>
        </authorList>
    </citation>
    <scope>NUCLEOTIDE SEQUENCE [LARGE SCALE GENOMIC DNA]</scope>
    <source>
        <strain evidence="3 4">CCFEE 5187</strain>
    </source>
</reference>
<feature type="compositionally biased region" description="Basic and acidic residues" evidence="2">
    <location>
        <begin position="1251"/>
        <end position="1260"/>
    </location>
</feature>
<feature type="region of interest" description="Disordered" evidence="2">
    <location>
        <begin position="495"/>
        <end position="515"/>
    </location>
</feature>
<keyword evidence="1" id="KW-0175">Coiled coil</keyword>
<dbReference type="OrthoDB" id="1744869at2759"/>
<feature type="region of interest" description="Disordered" evidence="2">
    <location>
        <begin position="414"/>
        <end position="441"/>
    </location>
</feature>
<evidence type="ECO:0000256" key="1">
    <source>
        <dbReference type="SAM" id="Coils"/>
    </source>
</evidence>
<feature type="coiled-coil region" evidence="1">
    <location>
        <begin position="883"/>
        <end position="910"/>
    </location>
</feature>
<evidence type="ECO:0000313" key="3">
    <source>
        <dbReference type="EMBL" id="TKA70848.1"/>
    </source>
</evidence>
<keyword evidence="4" id="KW-1185">Reference proteome</keyword>
<dbReference type="STRING" id="331657.A0A4U0X6I4"/>
<feature type="compositionally biased region" description="Polar residues" evidence="2">
    <location>
        <begin position="556"/>
        <end position="569"/>
    </location>
</feature>
<feature type="region of interest" description="Disordered" evidence="2">
    <location>
        <begin position="1162"/>
        <end position="1188"/>
    </location>
</feature>
<dbReference type="EMBL" id="NAJN01000611">
    <property type="protein sequence ID" value="TKA70848.1"/>
    <property type="molecule type" value="Genomic_DNA"/>
</dbReference>
<feature type="region of interest" description="Disordered" evidence="2">
    <location>
        <begin position="541"/>
        <end position="569"/>
    </location>
</feature>